<keyword evidence="4" id="KW-1185">Reference proteome</keyword>
<evidence type="ECO:0000313" key="4">
    <source>
        <dbReference type="Proteomes" id="UP000570678"/>
    </source>
</evidence>
<protein>
    <submittedName>
        <fullName evidence="3">LytR C-terminal domain-containing protein</fullName>
    </submittedName>
</protein>
<evidence type="ECO:0000259" key="2">
    <source>
        <dbReference type="Pfam" id="PF13399"/>
    </source>
</evidence>
<dbReference type="EMBL" id="JAAXOT010000004">
    <property type="protein sequence ID" value="NKY56485.1"/>
    <property type="molecule type" value="Genomic_DNA"/>
</dbReference>
<feature type="domain" description="LytR/CpsA/Psr regulator C-terminal" evidence="2">
    <location>
        <begin position="107"/>
        <end position="192"/>
    </location>
</feature>
<dbReference type="RefSeq" id="WP_062977847.1">
    <property type="nucleotide sequence ID" value="NZ_JAAXOT010000004.1"/>
</dbReference>
<proteinExistence type="predicted"/>
<sequence length="194" mass="18192">MSNSNPGSGGPPLRATAMVLIALAIVFAGLGAMSLSSADSDTSDNAEGAGTTSASAAPTTPRATTTAAAPTTAAVGAPSAGATTSADATTTPGATTTSPAGAVDRATPVRVLNNSLVAGLAATTAGELAARGWTNTSTGNYAADTLAATTVYYGPAPADEAAAAAVAADLGATTAPMPPGLGESSGVVVVVTGR</sequence>
<evidence type="ECO:0000313" key="3">
    <source>
        <dbReference type="EMBL" id="NKY56485.1"/>
    </source>
</evidence>
<reference evidence="3 4" key="1">
    <citation type="submission" date="2020-04" db="EMBL/GenBank/DDBJ databases">
        <title>MicrobeNet Type strains.</title>
        <authorList>
            <person name="Nicholson A.C."/>
        </authorList>
    </citation>
    <scope>NUCLEOTIDE SEQUENCE [LARGE SCALE GENOMIC DNA]</scope>
    <source>
        <strain evidence="3 4">JCM 3332</strain>
    </source>
</reference>
<dbReference type="Gene3D" id="3.30.70.2390">
    <property type="match status" value="1"/>
</dbReference>
<evidence type="ECO:0000256" key="1">
    <source>
        <dbReference type="SAM" id="MobiDB-lite"/>
    </source>
</evidence>
<dbReference type="AlphaFoldDB" id="A0A846YCZ0"/>
<dbReference type="InterPro" id="IPR027381">
    <property type="entry name" value="LytR/CpsA/Psr_C"/>
</dbReference>
<gene>
    <name evidence="3" type="ORF">HGA15_10030</name>
</gene>
<accession>A0A846YCZ0</accession>
<dbReference type="Pfam" id="PF13399">
    <property type="entry name" value="LytR_C"/>
    <property type="match status" value="1"/>
</dbReference>
<feature type="compositionally biased region" description="Low complexity" evidence="1">
    <location>
        <begin position="48"/>
        <end position="102"/>
    </location>
</feature>
<comment type="caution">
    <text evidence="3">The sequence shown here is derived from an EMBL/GenBank/DDBJ whole genome shotgun (WGS) entry which is preliminary data.</text>
</comment>
<feature type="region of interest" description="Disordered" evidence="1">
    <location>
        <begin position="36"/>
        <end position="102"/>
    </location>
</feature>
<feature type="compositionally biased region" description="Polar residues" evidence="1">
    <location>
        <begin position="36"/>
        <end position="45"/>
    </location>
</feature>
<name>A0A846YCZ0_9NOCA</name>
<organism evidence="3 4">
    <name type="scientific">Nocardia flavorosea</name>
    <dbReference type="NCBI Taxonomy" id="53429"/>
    <lineage>
        <taxon>Bacteria</taxon>
        <taxon>Bacillati</taxon>
        <taxon>Actinomycetota</taxon>
        <taxon>Actinomycetes</taxon>
        <taxon>Mycobacteriales</taxon>
        <taxon>Nocardiaceae</taxon>
        <taxon>Nocardia</taxon>
    </lineage>
</organism>
<dbReference type="Proteomes" id="UP000570678">
    <property type="component" value="Unassembled WGS sequence"/>
</dbReference>